<evidence type="ECO:0000256" key="2">
    <source>
        <dbReference type="ARBA" id="ARBA00015007"/>
    </source>
</evidence>
<dbReference type="Gene3D" id="3.40.50.1820">
    <property type="entry name" value="alpha/beta hydrolase"/>
    <property type="match status" value="1"/>
</dbReference>
<sequence length="255" mass="28344">MLSPYLDRPGPSGPLRLFCFPHAGGGPAMYRRWHRALSPQVSVWPVQLPRRDAHVGEEPFSDLESLVAELETGLAQFLTVPHAFFGHSMGALVAYRLACRRRASGNPLPQALVLSAYSAPHLPPPLPPVDDLDDATLIGFLRATGGLPDELLDWPAWLDRWLPTVRNDLCLCTNFRDPGDSALTCPTYVLGADADPLVGERDLRAWSRHTTRLREVRMVAGDHFYLDNGPEQFFRVLRPMLRPHAEAAGHQRHGA</sequence>
<comment type="similarity">
    <text evidence="1">Belongs to the thioesterase family.</text>
</comment>
<gene>
    <name evidence="5" type="ORF">SAMN04490220_8831</name>
</gene>
<organism evidence="5 6">
    <name type="scientific">Rhodococcus jostii</name>
    <dbReference type="NCBI Taxonomy" id="132919"/>
    <lineage>
        <taxon>Bacteria</taxon>
        <taxon>Bacillati</taxon>
        <taxon>Actinomycetota</taxon>
        <taxon>Actinomycetes</taxon>
        <taxon>Mycobacteriales</taxon>
        <taxon>Nocardiaceae</taxon>
        <taxon>Rhodococcus</taxon>
    </lineage>
</organism>
<comment type="catalytic activity">
    <reaction evidence="3">
        <text>a fatty acyl-CoA + H2O = a fatty acid + CoA + H(+)</text>
        <dbReference type="Rhea" id="RHEA:16781"/>
        <dbReference type="ChEBI" id="CHEBI:15377"/>
        <dbReference type="ChEBI" id="CHEBI:15378"/>
        <dbReference type="ChEBI" id="CHEBI:28868"/>
        <dbReference type="ChEBI" id="CHEBI:57287"/>
        <dbReference type="ChEBI" id="CHEBI:77636"/>
    </reaction>
</comment>
<dbReference type="InterPro" id="IPR001031">
    <property type="entry name" value="Thioesterase"/>
</dbReference>
<dbReference type="InterPro" id="IPR029058">
    <property type="entry name" value="AB_hydrolase_fold"/>
</dbReference>
<dbReference type="Proteomes" id="UP000183407">
    <property type="component" value="Unassembled WGS sequence"/>
</dbReference>
<evidence type="ECO:0000313" key="5">
    <source>
        <dbReference type="EMBL" id="SEE86701.1"/>
    </source>
</evidence>
<proteinExistence type="inferred from homology"/>
<dbReference type="AlphaFoldDB" id="A0A1H5MDD7"/>
<dbReference type="PANTHER" id="PTHR11487">
    <property type="entry name" value="THIOESTERASE"/>
    <property type="match status" value="1"/>
</dbReference>
<dbReference type="Pfam" id="PF00975">
    <property type="entry name" value="Thioesterase"/>
    <property type="match status" value="1"/>
</dbReference>
<evidence type="ECO:0000259" key="4">
    <source>
        <dbReference type="Pfam" id="PF00975"/>
    </source>
</evidence>
<name>A0A1H5MDD7_RHOJO</name>
<evidence type="ECO:0000313" key="6">
    <source>
        <dbReference type="Proteomes" id="UP000183407"/>
    </source>
</evidence>
<accession>A0A1H5MDD7</accession>
<dbReference type="SUPFAM" id="SSF53474">
    <property type="entry name" value="alpha/beta-Hydrolases"/>
    <property type="match status" value="1"/>
</dbReference>
<evidence type="ECO:0000256" key="3">
    <source>
        <dbReference type="ARBA" id="ARBA00024293"/>
    </source>
</evidence>
<dbReference type="GO" id="GO:0008610">
    <property type="term" value="P:lipid biosynthetic process"/>
    <property type="evidence" value="ECO:0007669"/>
    <property type="project" value="TreeGrafter"/>
</dbReference>
<dbReference type="EMBL" id="FNTL01000005">
    <property type="protein sequence ID" value="SEE86701.1"/>
    <property type="molecule type" value="Genomic_DNA"/>
</dbReference>
<reference evidence="6" key="1">
    <citation type="submission" date="2016-10" db="EMBL/GenBank/DDBJ databases">
        <authorList>
            <person name="Varghese N."/>
        </authorList>
    </citation>
    <scope>NUCLEOTIDE SEQUENCE [LARGE SCALE GENOMIC DNA]</scope>
    <source>
        <strain evidence="6">DSM 44719</strain>
    </source>
</reference>
<dbReference type="OrthoDB" id="8480037at2"/>
<evidence type="ECO:0000256" key="1">
    <source>
        <dbReference type="ARBA" id="ARBA00007169"/>
    </source>
</evidence>
<dbReference type="PANTHER" id="PTHR11487:SF0">
    <property type="entry name" value="S-ACYL FATTY ACID SYNTHASE THIOESTERASE, MEDIUM CHAIN"/>
    <property type="match status" value="1"/>
</dbReference>
<feature type="domain" description="Thioesterase" evidence="4">
    <location>
        <begin position="16"/>
        <end position="237"/>
    </location>
</feature>
<protein>
    <recommendedName>
        <fullName evidence="2">Thioesterase TesA</fullName>
    </recommendedName>
</protein>
<dbReference type="InterPro" id="IPR012223">
    <property type="entry name" value="TEII"/>
</dbReference>